<feature type="non-terminal residue" evidence="1">
    <location>
        <position position="1"/>
    </location>
</feature>
<protein>
    <submittedName>
        <fullName evidence="1">Uncharacterized protein</fullName>
    </submittedName>
</protein>
<name>E4YQ57_OIKDI</name>
<dbReference type="AlphaFoldDB" id="E4YQ57"/>
<proteinExistence type="predicted"/>
<accession>E4YQ57</accession>
<dbReference type="Proteomes" id="UP000011014">
    <property type="component" value="Unassembled WGS sequence"/>
</dbReference>
<gene>
    <name evidence="1" type="ORF">GSOID_T00031076001</name>
</gene>
<dbReference type="EMBL" id="FN655016">
    <property type="protein sequence ID" value="CBY37605.1"/>
    <property type="molecule type" value="Genomic_DNA"/>
</dbReference>
<reference evidence="1" key="1">
    <citation type="journal article" date="2010" name="Science">
        <title>Plasticity of animal genome architecture unmasked by rapid evolution of a pelagic tunicate.</title>
        <authorList>
            <person name="Denoeud F."/>
            <person name="Henriet S."/>
            <person name="Mungpakdee S."/>
            <person name="Aury J.M."/>
            <person name="Da Silva C."/>
            <person name="Brinkmann H."/>
            <person name="Mikhaleva J."/>
            <person name="Olsen L.C."/>
            <person name="Jubin C."/>
            <person name="Canestro C."/>
            <person name="Bouquet J.M."/>
            <person name="Danks G."/>
            <person name="Poulain J."/>
            <person name="Campsteijn C."/>
            <person name="Adamski M."/>
            <person name="Cross I."/>
            <person name="Yadetie F."/>
            <person name="Muffato M."/>
            <person name="Louis A."/>
            <person name="Butcher S."/>
            <person name="Tsagkogeorga G."/>
            <person name="Konrad A."/>
            <person name="Singh S."/>
            <person name="Jensen M.F."/>
            <person name="Cong E.H."/>
            <person name="Eikeseth-Otteraa H."/>
            <person name="Noel B."/>
            <person name="Anthouard V."/>
            <person name="Porcel B.M."/>
            <person name="Kachouri-Lafond R."/>
            <person name="Nishino A."/>
            <person name="Ugolini M."/>
            <person name="Chourrout P."/>
            <person name="Nishida H."/>
            <person name="Aasland R."/>
            <person name="Huzurbazar S."/>
            <person name="Westhof E."/>
            <person name="Delsuc F."/>
            <person name="Lehrach H."/>
            <person name="Reinhardt R."/>
            <person name="Weissenbach J."/>
            <person name="Roy S.W."/>
            <person name="Artiguenave F."/>
            <person name="Postlethwait J.H."/>
            <person name="Manak J.R."/>
            <person name="Thompson E.M."/>
            <person name="Jaillon O."/>
            <person name="Du Pasquier L."/>
            <person name="Boudinot P."/>
            <person name="Liberles D.A."/>
            <person name="Volff J.N."/>
            <person name="Philippe H."/>
            <person name="Lenhard B."/>
            <person name="Roest Crollius H."/>
            <person name="Wincker P."/>
            <person name="Chourrout D."/>
        </authorList>
    </citation>
    <scope>NUCLEOTIDE SEQUENCE [LARGE SCALE GENOMIC DNA]</scope>
</reference>
<evidence type="ECO:0000313" key="1">
    <source>
        <dbReference type="EMBL" id="CBY37605.1"/>
    </source>
</evidence>
<organism evidence="1">
    <name type="scientific">Oikopleura dioica</name>
    <name type="common">Tunicate</name>
    <dbReference type="NCBI Taxonomy" id="34765"/>
    <lineage>
        <taxon>Eukaryota</taxon>
        <taxon>Metazoa</taxon>
        <taxon>Chordata</taxon>
        <taxon>Tunicata</taxon>
        <taxon>Appendicularia</taxon>
        <taxon>Copelata</taxon>
        <taxon>Oikopleuridae</taxon>
        <taxon>Oikopleura</taxon>
    </lineage>
</organism>
<sequence length="21" mass="2298">VRLVIVLITTCLMVSHDQSAV</sequence>